<dbReference type="GO" id="GO:0003979">
    <property type="term" value="F:UDP-glucose 6-dehydrogenase activity"/>
    <property type="evidence" value="ECO:0007669"/>
    <property type="project" value="UniProtKB-EC"/>
</dbReference>
<dbReference type="InterPro" id="IPR017476">
    <property type="entry name" value="UDP-Glc/GDP-Man"/>
</dbReference>
<dbReference type="InterPro" id="IPR014027">
    <property type="entry name" value="UDP-Glc/GDP-Man_DH_C"/>
</dbReference>
<dbReference type="Pfam" id="PF00984">
    <property type="entry name" value="UDPG_MGDP_dh"/>
    <property type="match status" value="1"/>
</dbReference>
<reference evidence="6" key="2">
    <citation type="journal article" date="2011" name="J. Biotechnol.">
        <title>Genome sequence of B. amyloliquefaciens type strain DSM7(T) reveals differences to plant-associated B. amyloliquefaciens FZB42.</title>
        <authorList>
            <person name="Ruckert C."/>
            <person name="Blom J."/>
            <person name="Chen X."/>
            <person name="Reva O."/>
            <person name="Borriss R."/>
        </authorList>
    </citation>
    <scope>NUCLEOTIDE SEQUENCE [LARGE SCALE GENOMIC DNA]</scope>
    <source>
        <strain evidence="6">DSM 7</strain>
    </source>
</reference>
<dbReference type="GO" id="GO:0051287">
    <property type="term" value="F:NAD binding"/>
    <property type="evidence" value="ECO:0007669"/>
    <property type="project" value="InterPro"/>
</dbReference>
<accession>A0A9P1NIT2</accession>
<feature type="domain" description="UDP-glucose/GDP-mannose dehydrogenase C-terminal" evidence="4">
    <location>
        <begin position="337"/>
        <end position="433"/>
    </location>
</feature>
<dbReference type="SMART" id="SM00984">
    <property type="entry name" value="UDPG_MGDP_dh_C"/>
    <property type="match status" value="1"/>
</dbReference>
<dbReference type="PANTHER" id="PTHR43491">
    <property type="entry name" value="UDP-N-ACETYL-D-MANNOSAMINE DEHYDROGENASE"/>
    <property type="match status" value="1"/>
</dbReference>
<reference evidence="5 6" key="1">
    <citation type="journal article" date="2011" name="Int. J. Syst. Evol. Microbiol.">
        <title>Relationship of Bacillus amyloliquefaciens clades associated with strains DSM 7T and FZB42T: a proposal for Bacillus amyloliquefaciens subsp. amyloliquefaciens subsp. nov. and Bacillus amyloliquefaciens subsp. plantarum subsp. nov. based on complete genome sequence comparisons.</title>
        <authorList>
            <person name="Borriss R."/>
            <person name="Chen X.H."/>
            <person name="Rueckert C."/>
            <person name="Blom J."/>
            <person name="Becker A."/>
            <person name="Baumgarth B."/>
            <person name="Fan B."/>
            <person name="Pukall R."/>
            <person name="Schumann P."/>
            <person name="Sproer C."/>
            <person name="Junge H."/>
            <person name="Vater J."/>
            <person name="Puhler A."/>
            <person name="Klenk H.P."/>
        </authorList>
    </citation>
    <scope>NUCLEOTIDE SEQUENCE [LARGE SCALE GENOMIC DNA]</scope>
    <source>
        <strain evidence="6">DSM 7</strain>
    </source>
</reference>
<evidence type="ECO:0000313" key="6">
    <source>
        <dbReference type="Proteomes" id="UP000006562"/>
    </source>
</evidence>
<dbReference type="PIRSF" id="PIRSF500136">
    <property type="entry name" value="UDP_ManNAc_DH"/>
    <property type="match status" value="1"/>
</dbReference>
<dbReference type="GO" id="GO:0016628">
    <property type="term" value="F:oxidoreductase activity, acting on the CH-CH group of donors, NAD or NADP as acceptor"/>
    <property type="evidence" value="ECO:0007669"/>
    <property type="project" value="InterPro"/>
</dbReference>
<dbReference type="GO" id="GO:0000271">
    <property type="term" value="P:polysaccharide biosynthetic process"/>
    <property type="evidence" value="ECO:0007669"/>
    <property type="project" value="InterPro"/>
</dbReference>
<protein>
    <submittedName>
        <fullName evidence="5">UDP-glucose 6-dehydrogenase</fullName>
        <ecNumber evidence="5">1.1.1.22</ecNumber>
    </submittedName>
</protein>
<dbReference type="AlphaFoldDB" id="A0A9P1NIT2"/>
<proteinExistence type="inferred from homology"/>
<dbReference type="PANTHER" id="PTHR43491:SF1">
    <property type="entry name" value="UDP-N-ACETYL-D-MANNOSAMINE DEHYDROGENASE"/>
    <property type="match status" value="1"/>
</dbReference>
<name>A0A9P1NIT2_BACAS</name>
<dbReference type="Pfam" id="PF03721">
    <property type="entry name" value="UDPG_MGDP_dh_N"/>
    <property type="match status" value="1"/>
</dbReference>
<gene>
    <name evidence="5" type="primary">RBAM_031240</name>
    <name evidence="5" type="ordered locus">BAMF_3250</name>
</gene>
<dbReference type="EC" id="1.1.1.22" evidence="5"/>
<dbReference type="PIRSF" id="PIRSF000124">
    <property type="entry name" value="UDPglc_GDPman_dh"/>
    <property type="match status" value="1"/>
</dbReference>
<dbReference type="Proteomes" id="UP000006562">
    <property type="component" value="Chromosome"/>
</dbReference>
<dbReference type="RefSeq" id="WP_013353658.1">
    <property type="nucleotide sequence ID" value="NC_014551.1"/>
</dbReference>
<organism evidence="5 6">
    <name type="scientific">Bacillus amyloliquefaciens (strain ATCC 23350 / DSM 7 / BCRC 11601 / CCUG 28519 / NBRC 15535 / NRRL B-14393 / F)</name>
    <dbReference type="NCBI Taxonomy" id="692420"/>
    <lineage>
        <taxon>Bacteria</taxon>
        <taxon>Bacillati</taxon>
        <taxon>Bacillota</taxon>
        <taxon>Bacilli</taxon>
        <taxon>Bacillales</taxon>
        <taxon>Bacillaceae</taxon>
        <taxon>Bacillus</taxon>
        <taxon>Bacillus amyloliquefaciens group</taxon>
    </lineage>
</organism>
<dbReference type="SUPFAM" id="SSF52413">
    <property type="entry name" value="UDP-glucose/GDP-mannose dehydrogenase C-terminal domain"/>
    <property type="match status" value="1"/>
</dbReference>
<evidence type="ECO:0000256" key="1">
    <source>
        <dbReference type="ARBA" id="ARBA00023002"/>
    </source>
</evidence>
<dbReference type="InterPro" id="IPR014026">
    <property type="entry name" value="UDP-Glc/GDP-Man_DH_dimer"/>
</dbReference>
<dbReference type="Pfam" id="PF03720">
    <property type="entry name" value="UDPG_MGDP_dh_C"/>
    <property type="match status" value="1"/>
</dbReference>
<dbReference type="InterPro" id="IPR001732">
    <property type="entry name" value="UDP-Glc/GDP-Man_DH_N"/>
</dbReference>
<dbReference type="InterPro" id="IPR036291">
    <property type="entry name" value="NAD(P)-bd_dom_sf"/>
</dbReference>
<dbReference type="EMBL" id="FN597644">
    <property type="protein sequence ID" value="CBI44376.1"/>
    <property type="molecule type" value="Genomic_DNA"/>
</dbReference>
<dbReference type="SUPFAM" id="SSF48179">
    <property type="entry name" value="6-phosphogluconate dehydrogenase C-terminal domain-like"/>
    <property type="match status" value="1"/>
</dbReference>
<dbReference type="KEGG" id="bao:BAMF_3250"/>
<dbReference type="SUPFAM" id="SSF51735">
    <property type="entry name" value="NAD(P)-binding Rossmann-fold domains"/>
    <property type="match status" value="1"/>
</dbReference>
<keyword evidence="1 5" id="KW-0560">Oxidoreductase</keyword>
<dbReference type="InterPro" id="IPR036220">
    <property type="entry name" value="UDP-Glc/GDP-Man_DH_C_sf"/>
</dbReference>
<evidence type="ECO:0000256" key="2">
    <source>
        <dbReference type="ARBA" id="ARBA00023027"/>
    </source>
</evidence>
<keyword evidence="6" id="KW-1185">Reference proteome</keyword>
<dbReference type="Gene3D" id="3.40.50.720">
    <property type="entry name" value="NAD(P)-binding Rossmann-like Domain"/>
    <property type="match status" value="2"/>
</dbReference>
<evidence type="ECO:0000256" key="3">
    <source>
        <dbReference type="PIRNR" id="PIRNR000124"/>
    </source>
</evidence>
<dbReference type="InterPro" id="IPR008927">
    <property type="entry name" value="6-PGluconate_DH-like_C_sf"/>
</dbReference>
<comment type="similarity">
    <text evidence="3">Belongs to the UDP-glucose/GDP-mannose dehydrogenase family.</text>
</comment>
<keyword evidence="2" id="KW-0520">NAD</keyword>
<dbReference type="NCBIfam" id="TIGR03026">
    <property type="entry name" value="NDP-sugDHase"/>
    <property type="match status" value="1"/>
</dbReference>
<evidence type="ECO:0000313" key="5">
    <source>
        <dbReference type="EMBL" id="CBI44376.1"/>
    </source>
</evidence>
<evidence type="ECO:0000259" key="4">
    <source>
        <dbReference type="SMART" id="SM00984"/>
    </source>
</evidence>
<sequence length="444" mass="49277">MNTVTKEASNLGQKRLLHLIETKQAIVGVLGMGYVGFPLALECVDKGYNVIGFDKNSEKVSLLAAGSSHIQDIEDDRLNSALQTKRFQVSADMSLIQKCDIIVICVPTPLDKKDKIPDLSYIDSAVDSMIAYGRQHQLLILESTTYPGTTKKKIAERMASSRRMEIGTDFFTAYSPERIDPGNSQYEVSDIPKVVGGITQTCTELASAFYSTIVTSIHPVTSPEVAETAKLLENTYRYVNIALINEMALNCRELDIDIWEVICAADTKPFGFQKFIPGPGVGGHCIPIDPFYFKWIANEKGLQTKLIDLADEINSNMPISVSDYALKLAGKDKCSILIIGAAYKKNTNDPRESSVFTIMEELMGKGCTIDYHDPFISKISLNDGSRKQSVPFTKEQINQYDVIIIHTDHDVIDYSILKDASPIIFDTRNVCREKSADNCRVVTL</sequence>
<dbReference type="InterPro" id="IPR028359">
    <property type="entry name" value="UDP_ManNAc/GlcNAc_DH"/>
</dbReference>